<gene>
    <name evidence="1" type="ORF">FJY68_09755</name>
</gene>
<reference evidence="1" key="1">
    <citation type="submission" date="2019-03" db="EMBL/GenBank/DDBJ databases">
        <title>Lake Tanganyika Metagenome-Assembled Genomes (MAGs).</title>
        <authorList>
            <person name="Tran P."/>
        </authorList>
    </citation>
    <scope>NUCLEOTIDE SEQUENCE</scope>
    <source>
        <strain evidence="1">K_DeepCast_150m_m2_040</strain>
    </source>
</reference>
<sequence>MSPRVVIDGYNLIHAMPELARLVGTDLERARDALVAKLAVYRSGRGVRVTVVFDGRGAGVQQTRPPGGIEVVFSRAPQTADAKIKTMLSLEKSPKSWTVVTSDNSIVLFARDFGAKNIPSAEFAARLGPTIPKLGPNRPAQKDTPMSAAEVAEWEEFFRRGRQDKRS</sequence>
<proteinExistence type="predicted"/>
<dbReference type="PANTHER" id="PTHR34547">
    <property type="entry name" value="YACP-LIKE NYN DOMAIN PROTEIN"/>
    <property type="match status" value="1"/>
</dbReference>
<dbReference type="AlphaFoldDB" id="A0A938BTX9"/>
<name>A0A938BTX9_UNCW3</name>
<organism evidence="1 2">
    <name type="scientific">candidate division WOR-3 bacterium</name>
    <dbReference type="NCBI Taxonomy" id="2052148"/>
    <lineage>
        <taxon>Bacteria</taxon>
        <taxon>Bacteria division WOR-3</taxon>
    </lineage>
</organism>
<evidence type="ECO:0000313" key="1">
    <source>
        <dbReference type="EMBL" id="MBM3332112.1"/>
    </source>
</evidence>
<dbReference type="InterPro" id="IPR010298">
    <property type="entry name" value="YacP-like"/>
</dbReference>
<dbReference type="PANTHER" id="PTHR34547:SF1">
    <property type="entry name" value="YACP-LIKE NYN DOMAIN PROTEIN"/>
    <property type="match status" value="1"/>
</dbReference>
<comment type="caution">
    <text evidence="1">The sequence shown here is derived from an EMBL/GenBank/DDBJ whole genome shotgun (WGS) entry which is preliminary data.</text>
</comment>
<protein>
    <submittedName>
        <fullName evidence="1">NYN domain-containing protein</fullName>
    </submittedName>
</protein>
<dbReference type="EMBL" id="VGIR01000061">
    <property type="protein sequence ID" value="MBM3332112.1"/>
    <property type="molecule type" value="Genomic_DNA"/>
</dbReference>
<dbReference type="Proteomes" id="UP000779900">
    <property type="component" value="Unassembled WGS sequence"/>
</dbReference>
<dbReference type="CDD" id="cd10912">
    <property type="entry name" value="PIN_YacP-like"/>
    <property type="match status" value="1"/>
</dbReference>
<evidence type="ECO:0000313" key="2">
    <source>
        <dbReference type="Proteomes" id="UP000779900"/>
    </source>
</evidence>
<dbReference type="Pfam" id="PF05991">
    <property type="entry name" value="NYN_YacP"/>
    <property type="match status" value="1"/>
</dbReference>
<accession>A0A938BTX9</accession>